<name>A0A016SL35_9BILA</name>
<feature type="region of interest" description="Disordered" evidence="1">
    <location>
        <begin position="180"/>
        <end position="304"/>
    </location>
</feature>
<evidence type="ECO:0000256" key="1">
    <source>
        <dbReference type="SAM" id="MobiDB-lite"/>
    </source>
</evidence>
<reference evidence="3" key="1">
    <citation type="journal article" date="2015" name="Nat. Genet.">
        <title>The genome and transcriptome of the zoonotic hookworm Ancylostoma ceylanicum identify infection-specific gene families.</title>
        <authorList>
            <person name="Schwarz E.M."/>
            <person name="Hu Y."/>
            <person name="Antoshechkin I."/>
            <person name="Miller M.M."/>
            <person name="Sternberg P.W."/>
            <person name="Aroian R.V."/>
        </authorList>
    </citation>
    <scope>NUCLEOTIDE SEQUENCE</scope>
    <source>
        <strain evidence="3">HY135</strain>
    </source>
</reference>
<proteinExistence type="predicted"/>
<dbReference type="OrthoDB" id="10522532at2759"/>
<feature type="compositionally biased region" description="Low complexity" evidence="1">
    <location>
        <begin position="257"/>
        <end position="272"/>
    </location>
</feature>
<dbReference type="EMBL" id="JARK01001543">
    <property type="protein sequence ID" value="EYB91365.1"/>
    <property type="molecule type" value="Genomic_DNA"/>
</dbReference>
<comment type="caution">
    <text evidence="2">The sequence shown here is derived from an EMBL/GenBank/DDBJ whole genome shotgun (WGS) entry which is preliminary data.</text>
</comment>
<gene>
    <name evidence="2" type="primary">Acey_s0207.g2049</name>
    <name evidence="2" type="ORF">Y032_0207g2049</name>
</gene>
<dbReference type="AlphaFoldDB" id="A0A016SL35"/>
<protein>
    <submittedName>
        <fullName evidence="2">Uncharacterized protein</fullName>
    </submittedName>
</protein>
<keyword evidence="3" id="KW-1185">Reference proteome</keyword>
<dbReference type="Proteomes" id="UP000024635">
    <property type="component" value="Unassembled WGS sequence"/>
</dbReference>
<feature type="compositionally biased region" description="Basic residues" evidence="1">
    <location>
        <begin position="218"/>
        <end position="228"/>
    </location>
</feature>
<organism evidence="2 3">
    <name type="scientific">Ancylostoma ceylanicum</name>
    <dbReference type="NCBI Taxonomy" id="53326"/>
    <lineage>
        <taxon>Eukaryota</taxon>
        <taxon>Metazoa</taxon>
        <taxon>Ecdysozoa</taxon>
        <taxon>Nematoda</taxon>
        <taxon>Chromadorea</taxon>
        <taxon>Rhabditida</taxon>
        <taxon>Rhabditina</taxon>
        <taxon>Rhabditomorpha</taxon>
        <taxon>Strongyloidea</taxon>
        <taxon>Ancylostomatidae</taxon>
        <taxon>Ancylostomatinae</taxon>
        <taxon>Ancylostoma</taxon>
    </lineage>
</organism>
<feature type="compositionally biased region" description="Polar residues" evidence="1">
    <location>
        <begin position="15"/>
        <end position="24"/>
    </location>
</feature>
<feature type="compositionally biased region" description="Basic and acidic residues" evidence="1">
    <location>
        <begin position="50"/>
        <end position="71"/>
    </location>
</feature>
<evidence type="ECO:0000313" key="2">
    <source>
        <dbReference type="EMBL" id="EYB91365.1"/>
    </source>
</evidence>
<feature type="compositionally biased region" description="Polar residues" evidence="1">
    <location>
        <begin position="289"/>
        <end position="303"/>
    </location>
</feature>
<feature type="compositionally biased region" description="Basic residues" evidence="1">
    <location>
        <begin position="72"/>
        <end position="84"/>
    </location>
</feature>
<accession>A0A016SL35</accession>
<evidence type="ECO:0000313" key="3">
    <source>
        <dbReference type="Proteomes" id="UP000024635"/>
    </source>
</evidence>
<feature type="compositionally biased region" description="Polar residues" evidence="1">
    <location>
        <begin position="195"/>
        <end position="216"/>
    </location>
</feature>
<feature type="region of interest" description="Disordered" evidence="1">
    <location>
        <begin position="1"/>
        <end position="91"/>
    </location>
</feature>
<sequence>MRASVCSDQCAAGTQPEQRNTPIGSKTFGPTKFLAARMVARKPSKKKADKSKPSEKEADKSKPSEKEADKPKSRKTGGRQKQNRKQQPLQVTQAMVECSVAANSQVDPSSLAVAIRRSPRLKQLNTPPLRRSPRLLGKVRVDYREQLGMRVPKAELQLCHIPPKKPAPRGKKRVTCMVRKSNTRSVDNAPASAQRAITGSAASPQVGATQPSNETTQGRKRKGKKRGRAVSPEAGPVQPSNETTQERKGKGKKRGRAASPQPGAVQQAVQQVDTPLRAGNGSRRRGVLSPNTSLNAGTQQRAGTSKMVMMRTFNSTTPTTCDHENMTHGEIVASRNRAVSGSWVTMISTASQELERCPRPLTMLQIRNVVSYIFPPLDVEQYESAVSQLVHRVTERWGTGAIRRDAEVPLSLPY</sequence>
<feature type="compositionally biased region" description="Basic residues" evidence="1">
    <location>
        <begin position="39"/>
        <end position="49"/>
    </location>
</feature>